<dbReference type="AlphaFoldDB" id="A0AAD5U1D4"/>
<proteinExistence type="inferred from homology"/>
<dbReference type="SUPFAM" id="SSF50249">
    <property type="entry name" value="Nucleic acid-binding proteins"/>
    <property type="match status" value="1"/>
</dbReference>
<evidence type="ECO:0000256" key="2">
    <source>
        <dbReference type="ARBA" id="ARBA00007815"/>
    </source>
</evidence>
<reference evidence="7" key="1">
    <citation type="submission" date="2020-05" db="EMBL/GenBank/DDBJ databases">
        <title>Phylogenomic resolution of chytrid fungi.</title>
        <authorList>
            <person name="Stajich J.E."/>
            <person name="Amses K."/>
            <person name="Simmons R."/>
            <person name="Seto K."/>
            <person name="Myers J."/>
            <person name="Bonds A."/>
            <person name="Quandt C.A."/>
            <person name="Barry K."/>
            <person name="Liu P."/>
            <person name="Grigoriev I."/>
            <person name="Longcore J.E."/>
            <person name="James T.Y."/>
        </authorList>
    </citation>
    <scope>NUCLEOTIDE SEQUENCE</scope>
    <source>
        <strain evidence="7">JEL0476</strain>
    </source>
</reference>
<dbReference type="InterPro" id="IPR036388">
    <property type="entry name" value="WH-like_DNA-bd_sf"/>
</dbReference>
<dbReference type="GO" id="GO:0035861">
    <property type="term" value="C:site of double-strand break"/>
    <property type="evidence" value="ECO:0007669"/>
    <property type="project" value="TreeGrafter"/>
</dbReference>
<dbReference type="InterPro" id="IPR014892">
    <property type="entry name" value="RPA_C"/>
</dbReference>
<evidence type="ECO:0000256" key="3">
    <source>
        <dbReference type="ARBA" id="ARBA00023125"/>
    </source>
</evidence>
<dbReference type="GO" id="GO:0003697">
    <property type="term" value="F:single-stranded DNA binding"/>
    <property type="evidence" value="ECO:0007669"/>
    <property type="project" value="TreeGrafter"/>
</dbReference>
<dbReference type="GO" id="GO:0005662">
    <property type="term" value="C:DNA replication factor A complex"/>
    <property type="evidence" value="ECO:0007669"/>
    <property type="project" value="TreeGrafter"/>
</dbReference>
<accession>A0AAD5U1D4</accession>
<dbReference type="InterPro" id="IPR040260">
    <property type="entry name" value="RFA2-like"/>
</dbReference>
<evidence type="ECO:0000256" key="4">
    <source>
        <dbReference type="ARBA" id="ARBA00023242"/>
    </source>
</evidence>
<feature type="domain" description="OB" evidence="5">
    <location>
        <begin position="6"/>
        <end position="82"/>
    </location>
</feature>
<dbReference type="SUPFAM" id="SSF46785">
    <property type="entry name" value="Winged helix' DNA-binding domain"/>
    <property type="match status" value="1"/>
</dbReference>
<dbReference type="Pfam" id="PF01336">
    <property type="entry name" value="tRNA_anti-codon"/>
    <property type="match status" value="1"/>
</dbReference>
<dbReference type="Proteomes" id="UP001211065">
    <property type="component" value="Unassembled WGS sequence"/>
</dbReference>
<gene>
    <name evidence="7" type="primary">RPA2</name>
    <name evidence="7" type="ORF">HK099_003796</name>
</gene>
<feature type="domain" description="Replication protein A C-terminal" evidence="6">
    <location>
        <begin position="135"/>
        <end position="211"/>
    </location>
</feature>
<keyword evidence="7" id="KW-0240">DNA-directed RNA polymerase</keyword>
<keyword evidence="8" id="KW-1185">Reference proteome</keyword>
<dbReference type="GO" id="GO:0000724">
    <property type="term" value="P:double-strand break repair via homologous recombination"/>
    <property type="evidence" value="ECO:0007669"/>
    <property type="project" value="TreeGrafter"/>
</dbReference>
<comment type="subcellular location">
    <subcellularLocation>
        <location evidence="1">Nucleus</location>
    </subcellularLocation>
</comment>
<dbReference type="Gene3D" id="1.10.10.10">
    <property type="entry name" value="Winged helix-like DNA-binding domain superfamily/Winged helix DNA-binding domain"/>
    <property type="match status" value="1"/>
</dbReference>
<dbReference type="GO" id="GO:0000781">
    <property type="term" value="C:chromosome, telomeric region"/>
    <property type="evidence" value="ECO:0007669"/>
    <property type="project" value="TreeGrafter"/>
</dbReference>
<dbReference type="GO" id="GO:0006260">
    <property type="term" value="P:DNA replication"/>
    <property type="evidence" value="ECO:0007669"/>
    <property type="project" value="TreeGrafter"/>
</dbReference>
<dbReference type="Gene3D" id="2.40.50.140">
    <property type="entry name" value="Nucleic acid-binding proteins"/>
    <property type="match status" value="1"/>
</dbReference>
<dbReference type="Pfam" id="PF08784">
    <property type="entry name" value="RPA_C"/>
    <property type="match status" value="1"/>
</dbReference>
<dbReference type="GO" id="GO:0006289">
    <property type="term" value="P:nucleotide-excision repair"/>
    <property type="evidence" value="ECO:0007669"/>
    <property type="project" value="TreeGrafter"/>
</dbReference>
<protein>
    <submittedName>
        <fullName evidence="7">DNA-directed RNA polymerase I subunit rpa2</fullName>
    </submittedName>
</protein>
<dbReference type="InterPro" id="IPR036390">
    <property type="entry name" value="WH_DNA-bd_sf"/>
</dbReference>
<dbReference type="GO" id="GO:0000428">
    <property type="term" value="C:DNA-directed RNA polymerase complex"/>
    <property type="evidence" value="ECO:0007669"/>
    <property type="project" value="UniProtKB-KW"/>
</dbReference>
<dbReference type="InterPro" id="IPR004365">
    <property type="entry name" value="NA-bd_OB_tRNA"/>
</dbReference>
<keyword evidence="4" id="KW-0539">Nucleus</keyword>
<sequence>MDVGQVCIVGRINSIQKTSTNTRFNVDDGTGQVDVTKWVEKSDNEDDMVSDEDAALQEGVYIKVFGNLRDYKGKRSIGAHKLILVLNPDMITYHNLEAIYVHLETMKGILPPLDLQNNNNFNTRINNDTRGPLNDNMRATGIGFSNQTNVGSNNIEDLITQVMQRYSVADVGISISDICFHLRDVFSEAEIRNKLGYLMNEGHIYETTDDNHITLA</sequence>
<evidence type="ECO:0000256" key="1">
    <source>
        <dbReference type="ARBA" id="ARBA00004123"/>
    </source>
</evidence>
<dbReference type="CDD" id="cd04478">
    <property type="entry name" value="RPA2_DBD_D"/>
    <property type="match status" value="1"/>
</dbReference>
<dbReference type="EMBL" id="JADGJW010000253">
    <property type="protein sequence ID" value="KAJ3221079.1"/>
    <property type="molecule type" value="Genomic_DNA"/>
</dbReference>
<evidence type="ECO:0000259" key="6">
    <source>
        <dbReference type="Pfam" id="PF08784"/>
    </source>
</evidence>
<organism evidence="7 8">
    <name type="scientific">Clydaea vesicula</name>
    <dbReference type="NCBI Taxonomy" id="447962"/>
    <lineage>
        <taxon>Eukaryota</taxon>
        <taxon>Fungi</taxon>
        <taxon>Fungi incertae sedis</taxon>
        <taxon>Chytridiomycota</taxon>
        <taxon>Chytridiomycota incertae sedis</taxon>
        <taxon>Chytridiomycetes</taxon>
        <taxon>Lobulomycetales</taxon>
        <taxon>Lobulomycetaceae</taxon>
        <taxon>Clydaea</taxon>
    </lineage>
</organism>
<evidence type="ECO:0000313" key="8">
    <source>
        <dbReference type="Proteomes" id="UP001211065"/>
    </source>
</evidence>
<comment type="caution">
    <text evidence="7">The sequence shown here is derived from an EMBL/GenBank/DDBJ whole genome shotgun (WGS) entry which is preliminary data.</text>
</comment>
<evidence type="ECO:0000313" key="7">
    <source>
        <dbReference type="EMBL" id="KAJ3221079.1"/>
    </source>
</evidence>
<name>A0AAD5U1D4_9FUNG</name>
<keyword evidence="7" id="KW-0804">Transcription</keyword>
<evidence type="ECO:0000259" key="5">
    <source>
        <dbReference type="Pfam" id="PF01336"/>
    </source>
</evidence>
<comment type="similarity">
    <text evidence="2">Belongs to the replication factor A protein 2 family.</text>
</comment>
<dbReference type="InterPro" id="IPR012340">
    <property type="entry name" value="NA-bd_OB-fold"/>
</dbReference>
<dbReference type="PANTHER" id="PTHR13989">
    <property type="entry name" value="REPLICATION PROTEIN A-RELATED"/>
    <property type="match status" value="1"/>
</dbReference>
<dbReference type="PANTHER" id="PTHR13989:SF16">
    <property type="entry name" value="REPLICATION PROTEIN A2"/>
    <property type="match status" value="1"/>
</dbReference>
<keyword evidence="3" id="KW-0238">DNA-binding</keyword>